<dbReference type="AlphaFoldDB" id="A0A8S3SHX1"/>
<gene>
    <name evidence="2" type="ORF">MEDL_34163</name>
</gene>
<comment type="caution">
    <text evidence="2">The sequence shown here is derived from an EMBL/GenBank/DDBJ whole genome shotgun (WGS) entry which is preliminary data.</text>
</comment>
<dbReference type="InterPro" id="IPR052446">
    <property type="entry name" value="B-cell_PI3K-Signaling_Adptrs"/>
</dbReference>
<dbReference type="Proteomes" id="UP000683360">
    <property type="component" value="Unassembled WGS sequence"/>
</dbReference>
<organism evidence="2 3">
    <name type="scientific">Mytilus edulis</name>
    <name type="common">Blue mussel</name>
    <dbReference type="NCBI Taxonomy" id="6550"/>
    <lineage>
        <taxon>Eukaryota</taxon>
        <taxon>Metazoa</taxon>
        <taxon>Spiralia</taxon>
        <taxon>Lophotrochozoa</taxon>
        <taxon>Mollusca</taxon>
        <taxon>Bivalvia</taxon>
        <taxon>Autobranchia</taxon>
        <taxon>Pteriomorphia</taxon>
        <taxon>Mytilida</taxon>
        <taxon>Mytiloidea</taxon>
        <taxon>Mytilidae</taxon>
        <taxon>Mytilinae</taxon>
        <taxon>Mytilus</taxon>
    </lineage>
</organism>
<evidence type="ECO:0000313" key="2">
    <source>
        <dbReference type="EMBL" id="CAG2220699.1"/>
    </source>
</evidence>
<keyword evidence="3" id="KW-1185">Reference proteome</keyword>
<feature type="region of interest" description="Disordered" evidence="1">
    <location>
        <begin position="453"/>
        <end position="524"/>
    </location>
</feature>
<feature type="compositionally biased region" description="Polar residues" evidence="1">
    <location>
        <begin position="466"/>
        <end position="485"/>
    </location>
</feature>
<dbReference type="EMBL" id="CAJPWZ010001667">
    <property type="protein sequence ID" value="CAG2220699.1"/>
    <property type="molecule type" value="Genomic_DNA"/>
</dbReference>
<sequence length="524" mass="58475">MEFSDVGIFCVFSDGKDWADFLQVKLAAVGISSSVEGLETDHTQSNYAVNVVLATPAILDILETNNIAAIKADGSVMVLLGVDKDELKLSFAKHNYKTISKWEYFETKQTEESVSELVECVRLKLEAAIKSSCTPAYDFLPPPRPSQAKLRHAEPSEFASSPKLQVATTDDFDKVVEVFILSNRKGSNEIEITLNNSGDLVNTKAVFDDKALYQIQIPENTEFEEDCQFVAIDNDIPMGTGSIPKLVEVTDNVFYSKPVPTKLDIIRETLGFGNDPVPLVCQMLGLSHMEETDSHSELLDKHVTSQYKQIKDQEESDDWKPLINEDCNLSHCPTLLHFAAEYNLKTLGSELLKLPESLDACFAMNMDKKTPQLIAQTNEFPEFAHMIRSFLKVETLKGNIQRNKDSGIVDDKKLPTIPEFQEEIESYGKGKKTSSGEKPRLWSRLKIPTIMKTKKKPPKAEGRMHSTCSTQDLHMQCSTTNPNEGSNDESCKIEDDATNEPVSNSSEHHLTHSKSWSGPGVTKM</sequence>
<dbReference type="GO" id="GO:0005102">
    <property type="term" value="F:signaling receptor binding"/>
    <property type="evidence" value="ECO:0007669"/>
    <property type="project" value="TreeGrafter"/>
</dbReference>
<dbReference type="PANTHER" id="PTHR16267:SF11">
    <property type="entry name" value="STUMPS, ISOFORM E"/>
    <property type="match status" value="1"/>
</dbReference>
<name>A0A8S3SHX1_MYTED</name>
<dbReference type="OrthoDB" id="8192811at2759"/>
<dbReference type="PANTHER" id="PTHR16267">
    <property type="entry name" value="BANK1/PIK3AP1 FAMILY MEMBER"/>
    <property type="match status" value="1"/>
</dbReference>
<protein>
    <submittedName>
        <fullName evidence="2">PIK3AP1</fullName>
    </submittedName>
</protein>
<evidence type="ECO:0000256" key="1">
    <source>
        <dbReference type="SAM" id="MobiDB-lite"/>
    </source>
</evidence>
<proteinExistence type="predicted"/>
<accession>A0A8S3SHX1</accession>
<reference evidence="2" key="1">
    <citation type="submission" date="2021-03" db="EMBL/GenBank/DDBJ databases">
        <authorList>
            <person name="Bekaert M."/>
        </authorList>
    </citation>
    <scope>NUCLEOTIDE SEQUENCE</scope>
</reference>
<evidence type="ECO:0000313" key="3">
    <source>
        <dbReference type="Proteomes" id="UP000683360"/>
    </source>
</evidence>